<dbReference type="EMBL" id="JNHN01000181">
    <property type="protein sequence ID" value="KDS48235.1"/>
    <property type="molecule type" value="Genomic_DNA"/>
</dbReference>
<dbReference type="AlphaFoldDB" id="A0A078RUS5"/>
<comment type="caution">
    <text evidence="1">The sequence shown here is derived from an EMBL/GenBank/DDBJ whole genome shotgun (WGS) entry which is preliminary data.</text>
</comment>
<name>A0A078RUS5_BACUN</name>
<dbReference type="PATRIC" id="fig|1339349.3.peg.3792"/>
<proteinExistence type="predicted"/>
<evidence type="ECO:0000313" key="1">
    <source>
        <dbReference type="EMBL" id="KDS48235.1"/>
    </source>
</evidence>
<evidence type="ECO:0000313" key="2">
    <source>
        <dbReference type="Proteomes" id="UP000028013"/>
    </source>
</evidence>
<accession>A0A078RUS5</accession>
<sequence>MPQSYKVCPGLTARNRSFFAIARLYESPSTIGFPQKKEMPD</sequence>
<gene>
    <name evidence="1" type="ORF">M094_2706</name>
</gene>
<dbReference type="Proteomes" id="UP000028013">
    <property type="component" value="Unassembled WGS sequence"/>
</dbReference>
<protein>
    <submittedName>
        <fullName evidence="1">Uncharacterized protein</fullName>
    </submittedName>
</protein>
<reference evidence="1 2" key="1">
    <citation type="submission" date="2014-04" db="EMBL/GenBank/DDBJ databases">
        <authorList>
            <person name="Sears C."/>
            <person name="Carroll K."/>
            <person name="Sack B.R."/>
            <person name="Qadri F."/>
            <person name="Myers L.L."/>
            <person name="Chung G.-T."/>
            <person name="Escheverria P."/>
            <person name="Fraser C.M."/>
            <person name="Sadzewicz L."/>
            <person name="Shefchek K.A."/>
            <person name="Tallon L."/>
            <person name="Das S.P."/>
            <person name="Daugherty S."/>
            <person name="Mongodin E.F."/>
        </authorList>
    </citation>
    <scope>NUCLEOTIDE SEQUENCE [LARGE SCALE GENOMIC DNA]</scope>
    <source>
        <strain evidence="1 2">3978 T3 ii</strain>
    </source>
</reference>
<organism evidence="1 2">
    <name type="scientific">Bacteroides uniformis str. 3978 T3 ii</name>
    <dbReference type="NCBI Taxonomy" id="1339349"/>
    <lineage>
        <taxon>Bacteria</taxon>
        <taxon>Pseudomonadati</taxon>
        <taxon>Bacteroidota</taxon>
        <taxon>Bacteroidia</taxon>
        <taxon>Bacteroidales</taxon>
        <taxon>Bacteroidaceae</taxon>
        <taxon>Bacteroides</taxon>
    </lineage>
</organism>